<dbReference type="AlphaFoldDB" id="A0A7R8CQ87"/>
<keyword evidence="2" id="KW-1185">Reference proteome</keyword>
<evidence type="ECO:0000313" key="1">
    <source>
        <dbReference type="EMBL" id="CAF2859990.1"/>
    </source>
</evidence>
<gene>
    <name evidence="1" type="ORF">LSAA_5982</name>
</gene>
<dbReference type="OrthoDB" id="1100386at2759"/>
<accession>A0A7R8CQ87</accession>
<name>A0A7R8CQ87_LEPSM</name>
<dbReference type="Proteomes" id="UP000675881">
    <property type="component" value="Chromosome 15"/>
</dbReference>
<proteinExistence type="predicted"/>
<reference evidence="1" key="1">
    <citation type="submission" date="2021-02" db="EMBL/GenBank/DDBJ databases">
        <authorList>
            <person name="Bekaert M."/>
        </authorList>
    </citation>
    <scope>NUCLEOTIDE SEQUENCE</scope>
    <source>
        <strain evidence="1">IoA-00</strain>
    </source>
</reference>
<evidence type="ECO:0000313" key="2">
    <source>
        <dbReference type="Proteomes" id="UP000675881"/>
    </source>
</evidence>
<organism evidence="1 2">
    <name type="scientific">Lepeophtheirus salmonis</name>
    <name type="common">Salmon louse</name>
    <name type="synonym">Caligus salmonis</name>
    <dbReference type="NCBI Taxonomy" id="72036"/>
    <lineage>
        <taxon>Eukaryota</taxon>
        <taxon>Metazoa</taxon>
        <taxon>Ecdysozoa</taxon>
        <taxon>Arthropoda</taxon>
        <taxon>Crustacea</taxon>
        <taxon>Multicrustacea</taxon>
        <taxon>Hexanauplia</taxon>
        <taxon>Copepoda</taxon>
        <taxon>Siphonostomatoida</taxon>
        <taxon>Caligidae</taxon>
        <taxon>Lepeophtheirus</taxon>
    </lineage>
</organism>
<protein>
    <submittedName>
        <fullName evidence="1">(salmon louse) hypothetical protein</fullName>
    </submittedName>
</protein>
<dbReference type="EMBL" id="HG994594">
    <property type="protein sequence ID" value="CAF2859990.1"/>
    <property type="molecule type" value="Genomic_DNA"/>
</dbReference>
<sequence length="169" mass="19705">MCYLDGGIPMFPIGLTWYYFGVEIGTDPLCFMGWNNYTKYPFFIHIYTMLGISIILSVIILCNNSSPETRKDSMIDDLRSRFKSNHDVLFGNFHSNRLRKFKRMTTKEMRLKNKERIGNKGSDDWQSEKVENPLVIWITIIPKYYVLSSNNLTAIGFTLPTLPQRNKNS</sequence>